<dbReference type="GO" id="GO:0016787">
    <property type="term" value="F:hydrolase activity"/>
    <property type="evidence" value="ECO:0007669"/>
    <property type="project" value="UniProtKB-KW"/>
</dbReference>
<reference evidence="6" key="1">
    <citation type="submission" date="2023-08" db="EMBL/GenBank/DDBJ databases">
        <title>The draft genome of Tsukamurella strandjordii strain 050030.</title>
        <authorList>
            <person name="Zhao F."/>
            <person name="Feng Y."/>
            <person name="Zong Z."/>
        </authorList>
    </citation>
    <scope>NUCLEOTIDE SEQUENCE</scope>
    <source>
        <strain evidence="6">050030</strain>
    </source>
</reference>
<dbReference type="Pfam" id="PF19263">
    <property type="entry name" value="DUF5906"/>
    <property type="match status" value="1"/>
</dbReference>
<name>A0AA90NB73_9ACTN</name>
<dbReference type="NCBIfam" id="TIGR01613">
    <property type="entry name" value="primase_Cterm"/>
    <property type="match status" value="1"/>
</dbReference>
<sequence>MTSLDDQKEQEARKPPAPEGSFSEMVSRSRNELKFAYHIADRHEGRLVHDGSKWLSWAGTHWERDDKAGNAAIREVIAEEIKAGGGELSELAAKFSSRAKIKALAGTCEDLLHVDPDLFDNVPHQLATPSGVYDFRTKGLIETRPEAYISCLARGSYIPDHQYSNTFKKFITTTLPDSGVRDYVQRLFGLVLNGDHHEEIAPFLCGTGGSGKSRLMDLATYALGADYSHTLDNALFMKRQQVSHKTVFASLEGLRLAMSTELGEGILWDDGVLKVLTGGDPINARKMYQDDRSFLPTHTLMVITNHMPQLPLDDSGALLRRVRVIPFTSLESRGVKVDKSMQQKLMTEETATDFITWAIRGWEKYAEQGDLPMPDAIKQATDQYWHNQDTLAQWLASDRVILDPNMHKAQLSTPTDLHKDYERFCADHAARALGLHQFVKQMEKRGHQRVSRRTGGRGITGIALAVDDL</sequence>
<keyword evidence="7" id="KW-1185">Reference proteome</keyword>
<evidence type="ECO:0000256" key="3">
    <source>
        <dbReference type="ARBA" id="ARBA00022840"/>
    </source>
</evidence>
<dbReference type="InterPro" id="IPR014015">
    <property type="entry name" value="Helicase_SF3_DNA-vir"/>
</dbReference>
<dbReference type="InterPro" id="IPR027417">
    <property type="entry name" value="P-loop_NTPase"/>
</dbReference>
<evidence type="ECO:0000313" key="6">
    <source>
        <dbReference type="EMBL" id="MDP0398538.1"/>
    </source>
</evidence>
<feature type="compositionally biased region" description="Basic and acidic residues" evidence="4">
    <location>
        <begin position="1"/>
        <end position="16"/>
    </location>
</feature>
<evidence type="ECO:0000313" key="7">
    <source>
        <dbReference type="Proteomes" id="UP001178281"/>
    </source>
</evidence>
<dbReference type="InterPro" id="IPR014818">
    <property type="entry name" value="Phage/plasmid_primase_P4_C"/>
</dbReference>
<dbReference type="InterPro" id="IPR051620">
    <property type="entry name" value="ORF904-like_C"/>
</dbReference>
<feature type="domain" description="SF3 helicase" evidence="5">
    <location>
        <begin position="179"/>
        <end position="340"/>
    </location>
</feature>
<proteinExistence type="predicted"/>
<gene>
    <name evidence="6" type="ORF">Q7X28_11420</name>
</gene>
<keyword evidence="2" id="KW-0378">Hydrolase</keyword>
<dbReference type="RefSeq" id="WP_305111372.1">
    <property type="nucleotide sequence ID" value="NZ_JAUTIX010000003.1"/>
</dbReference>
<dbReference type="SUPFAM" id="SSF52540">
    <property type="entry name" value="P-loop containing nucleoside triphosphate hydrolases"/>
    <property type="match status" value="1"/>
</dbReference>
<keyword evidence="3" id="KW-0067">ATP-binding</keyword>
<dbReference type="PROSITE" id="PS51206">
    <property type="entry name" value="SF3_HELICASE_1"/>
    <property type="match status" value="1"/>
</dbReference>
<dbReference type="Gene3D" id="3.40.50.300">
    <property type="entry name" value="P-loop containing nucleotide triphosphate hydrolases"/>
    <property type="match status" value="1"/>
</dbReference>
<evidence type="ECO:0000256" key="1">
    <source>
        <dbReference type="ARBA" id="ARBA00022741"/>
    </source>
</evidence>
<keyword evidence="1" id="KW-0547">Nucleotide-binding</keyword>
<dbReference type="PANTHER" id="PTHR35372:SF2">
    <property type="entry name" value="SF3 HELICASE DOMAIN-CONTAINING PROTEIN"/>
    <property type="match status" value="1"/>
</dbReference>
<evidence type="ECO:0000256" key="4">
    <source>
        <dbReference type="SAM" id="MobiDB-lite"/>
    </source>
</evidence>
<dbReference type="Pfam" id="PF08706">
    <property type="entry name" value="D5_N"/>
    <property type="match status" value="1"/>
</dbReference>
<evidence type="ECO:0000256" key="2">
    <source>
        <dbReference type="ARBA" id="ARBA00022801"/>
    </source>
</evidence>
<dbReference type="InterPro" id="IPR045455">
    <property type="entry name" value="NrS-1_pol-like_helicase"/>
</dbReference>
<feature type="region of interest" description="Disordered" evidence="4">
    <location>
        <begin position="1"/>
        <end position="25"/>
    </location>
</feature>
<evidence type="ECO:0000259" key="5">
    <source>
        <dbReference type="PROSITE" id="PS51206"/>
    </source>
</evidence>
<dbReference type="PANTHER" id="PTHR35372">
    <property type="entry name" value="ATP BINDING PROTEIN-RELATED"/>
    <property type="match status" value="1"/>
</dbReference>
<dbReference type="AlphaFoldDB" id="A0AA90NB73"/>
<dbReference type="SMART" id="SM00885">
    <property type="entry name" value="D5_N"/>
    <property type="match status" value="1"/>
</dbReference>
<dbReference type="GO" id="GO:0005524">
    <property type="term" value="F:ATP binding"/>
    <property type="evidence" value="ECO:0007669"/>
    <property type="project" value="UniProtKB-KW"/>
</dbReference>
<organism evidence="6 7">
    <name type="scientific">Tsukamurella strandjordii</name>
    <dbReference type="NCBI Taxonomy" id="147577"/>
    <lineage>
        <taxon>Bacteria</taxon>
        <taxon>Bacillati</taxon>
        <taxon>Actinomycetota</taxon>
        <taxon>Actinomycetes</taxon>
        <taxon>Mycobacteriales</taxon>
        <taxon>Tsukamurellaceae</taxon>
        <taxon>Tsukamurella</taxon>
    </lineage>
</organism>
<comment type="caution">
    <text evidence="6">The sequence shown here is derived from an EMBL/GenBank/DDBJ whole genome shotgun (WGS) entry which is preliminary data.</text>
</comment>
<protein>
    <submittedName>
        <fullName evidence="6">Phage/plasmid primase, P4 family</fullName>
    </submittedName>
</protein>
<accession>A0AA90NB73</accession>
<dbReference type="EMBL" id="JAUTIX010000003">
    <property type="protein sequence ID" value="MDP0398538.1"/>
    <property type="molecule type" value="Genomic_DNA"/>
</dbReference>
<dbReference type="InterPro" id="IPR006500">
    <property type="entry name" value="Helicase_put_C_phage/plasmid"/>
</dbReference>
<dbReference type="Proteomes" id="UP001178281">
    <property type="component" value="Unassembled WGS sequence"/>
</dbReference>